<dbReference type="EMBL" id="PVTL01000005">
    <property type="protein sequence ID" value="PRY68152.1"/>
    <property type="molecule type" value="Genomic_DNA"/>
</dbReference>
<feature type="compositionally biased region" description="Acidic residues" evidence="1">
    <location>
        <begin position="148"/>
        <end position="159"/>
    </location>
</feature>
<sequence length="171" mass="17764">MSCFGLGSGRSATVPSGGCENIGVSDTNDPNRAGAPQPQPQQSEVRIRRAPKLPAFLIVGGGLGAIVTFVLTALFPVDPEVGFFALFGYLALYGVTAGVLLGGVIAIILDRRADKRATTASATVESATTSGSPAPGSLDFGQHQSDQPESEQPEFDQPESEQRPEADPPRP</sequence>
<comment type="caution">
    <text evidence="3">The sequence shown here is derived from an EMBL/GenBank/DDBJ whole genome shotgun (WGS) entry which is preliminary data.</text>
</comment>
<feature type="region of interest" description="Disordered" evidence="1">
    <location>
        <begin position="117"/>
        <end position="171"/>
    </location>
</feature>
<accession>A0A2T0VDB4</accession>
<protein>
    <submittedName>
        <fullName evidence="3">Uncharacterized protein</fullName>
    </submittedName>
</protein>
<feature type="transmembrane region" description="Helical" evidence="2">
    <location>
        <begin position="55"/>
        <end position="77"/>
    </location>
</feature>
<feature type="region of interest" description="Disordered" evidence="1">
    <location>
        <begin position="1"/>
        <end position="44"/>
    </location>
</feature>
<organism evidence="3 4">
    <name type="scientific">Glaciihabitans tibetensis</name>
    <dbReference type="NCBI Taxonomy" id="1266600"/>
    <lineage>
        <taxon>Bacteria</taxon>
        <taxon>Bacillati</taxon>
        <taxon>Actinomycetota</taxon>
        <taxon>Actinomycetes</taxon>
        <taxon>Micrococcales</taxon>
        <taxon>Microbacteriaceae</taxon>
        <taxon>Glaciihabitans</taxon>
    </lineage>
</organism>
<keyword evidence="2" id="KW-0812">Transmembrane</keyword>
<reference evidence="3 4" key="1">
    <citation type="submission" date="2018-03" db="EMBL/GenBank/DDBJ databases">
        <title>Genomic Encyclopedia of Type Strains, Phase III (KMG-III): the genomes of soil and plant-associated and newly described type strains.</title>
        <authorList>
            <person name="Whitman W."/>
        </authorList>
    </citation>
    <scope>NUCLEOTIDE SEQUENCE [LARGE SCALE GENOMIC DNA]</scope>
    <source>
        <strain evidence="3 4">CGMCC 1.12484</strain>
    </source>
</reference>
<feature type="compositionally biased region" description="Low complexity" evidence="1">
    <location>
        <begin position="118"/>
        <end position="132"/>
    </location>
</feature>
<keyword evidence="4" id="KW-1185">Reference proteome</keyword>
<evidence type="ECO:0000313" key="3">
    <source>
        <dbReference type="EMBL" id="PRY68152.1"/>
    </source>
</evidence>
<dbReference type="Proteomes" id="UP000237983">
    <property type="component" value="Unassembled WGS sequence"/>
</dbReference>
<evidence type="ECO:0000256" key="2">
    <source>
        <dbReference type="SAM" id="Phobius"/>
    </source>
</evidence>
<feature type="compositionally biased region" description="Basic and acidic residues" evidence="1">
    <location>
        <begin position="160"/>
        <end position="171"/>
    </location>
</feature>
<dbReference type="AlphaFoldDB" id="A0A2T0VDB4"/>
<evidence type="ECO:0000313" key="4">
    <source>
        <dbReference type="Proteomes" id="UP000237983"/>
    </source>
</evidence>
<gene>
    <name evidence="3" type="ORF">B0I08_105317</name>
</gene>
<proteinExistence type="predicted"/>
<keyword evidence="2" id="KW-1133">Transmembrane helix</keyword>
<name>A0A2T0VDB4_9MICO</name>
<evidence type="ECO:0000256" key="1">
    <source>
        <dbReference type="SAM" id="MobiDB-lite"/>
    </source>
</evidence>
<feature type="transmembrane region" description="Helical" evidence="2">
    <location>
        <begin position="83"/>
        <end position="109"/>
    </location>
</feature>
<keyword evidence="2" id="KW-0472">Membrane</keyword>